<dbReference type="InterPro" id="IPR013078">
    <property type="entry name" value="His_Pase_superF_clade-1"/>
</dbReference>
<evidence type="ECO:0000313" key="2">
    <source>
        <dbReference type="Proteomes" id="UP001597183"/>
    </source>
</evidence>
<evidence type="ECO:0000313" key="1">
    <source>
        <dbReference type="EMBL" id="MFD1372972.1"/>
    </source>
</evidence>
<proteinExistence type="predicted"/>
<dbReference type="SUPFAM" id="SSF53254">
    <property type="entry name" value="Phosphoglycerate mutase-like"/>
    <property type="match status" value="1"/>
</dbReference>
<protein>
    <submittedName>
        <fullName evidence="1">Histidine phosphatase family protein</fullName>
    </submittedName>
</protein>
<keyword evidence="2" id="KW-1185">Reference proteome</keyword>
<dbReference type="Gene3D" id="3.40.50.1240">
    <property type="entry name" value="Phosphoglycerate mutase-like"/>
    <property type="match status" value="1"/>
</dbReference>
<dbReference type="EMBL" id="JBHTMK010000063">
    <property type="protein sequence ID" value="MFD1372972.1"/>
    <property type="molecule type" value="Genomic_DNA"/>
</dbReference>
<reference evidence="2" key="1">
    <citation type="journal article" date="2019" name="Int. J. Syst. Evol. Microbiol.">
        <title>The Global Catalogue of Microorganisms (GCM) 10K type strain sequencing project: providing services to taxonomists for standard genome sequencing and annotation.</title>
        <authorList>
            <consortium name="The Broad Institute Genomics Platform"/>
            <consortium name="The Broad Institute Genome Sequencing Center for Infectious Disease"/>
            <person name="Wu L."/>
            <person name="Ma J."/>
        </authorList>
    </citation>
    <scope>NUCLEOTIDE SEQUENCE [LARGE SCALE GENOMIC DNA]</scope>
    <source>
        <strain evidence="2">CCM 7526</strain>
    </source>
</reference>
<accession>A0ABW4AT43</accession>
<dbReference type="Proteomes" id="UP001597183">
    <property type="component" value="Unassembled WGS sequence"/>
</dbReference>
<organism evidence="1 2">
    <name type="scientific">Actinoplanes sichuanensis</name>
    <dbReference type="NCBI Taxonomy" id="512349"/>
    <lineage>
        <taxon>Bacteria</taxon>
        <taxon>Bacillati</taxon>
        <taxon>Actinomycetota</taxon>
        <taxon>Actinomycetes</taxon>
        <taxon>Micromonosporales</taxon>
        <taxon>Micromonosporaceae</taxon>
        <taxon>Actinoplanes</taxon>
    </lineage>
</organism>
<sequence>MNGLRLIAAGHTRALRRAVFGGDDALDEAGITATLALKDSATLLPRLFPDDQPWLTAPTRAAHQTATLLGAPTTREDPDLTGPDFGTWTGLPLDQIDPAGLQQFLTDPTATPHGGESLTTATSRLTGWLHRHTTSRRTAIADPLVIRLILTAALDLPPAYTNLAVAPLAVIRLTHHHRWTLHL</sequence>
<name>A0ABW4AT43_9ACTN</name>
<dbReference type="RefSeq" id="WP_317794701.1">
    <property type="nucleotide sequence ID" value="NZ_AP028461.1"/>
</dbReference>
<gene>
    <name evidence="1" type="ORF">ACFQ5G_47250</name>
</gene>
<comment type="caution">
    <text evidence="1">The sequence shown here is derived from an EMBL/GenBank/DDBJ whole genome shotgun (WGS) entry which is preliminary data.</text>
</comment>
<dbReference type="Pfam" id="PF00300">
    <property type="entry name" value="His_Phos_1"/>
    <property type="match status" value="1"/>
</dbReference>
<dbReference type="InterPro" id="IPR029033">
    <property type="entry name" value="His_PPase_superfam"/>
</dbReference>